<comment type="caution">
    <text evidence="9">The sequence shown here is derived from an EMBL/GenBank/DDBJ whole genome shotgun (WGS) entry which is preliminary data.</text>
</comment>
<dbReference type="Gene3D" id="1.10.287.1150">
    <property type="entry name" value="TPP helical domain"/>
    <property type="match status" value="1"/>
</dbReference>
<reference evidence="9" key="1">
    <citation type="submission" date="2020-04" db="EMBL/GenBank/DDBJ databases">
        <authorList>
            <person name="Alioto T."/>
            <person name="Alioto T."/>
            <person name="Gomez Garrido J."/>
        </authorList>
    </citation>
    <scope>NUCLEOTIDE SEQUENCE</scope>
    <source>
        <strain evidence="9">A484AB</strain>
    </source>
</reference>
<evidence type="ECO:0000256" key="5">
    <source>
        <dbReference type="ARBA" id="ARBA00037426"/>
    </source>
</evidence>
<comment type="similarity">
    <text evidence="2">Belongs to the alpha-ketoglutarate dehydrogenase family.</text>
</comment>
<name>A0A6S7IG51_PARCT</name>
<sequence>MYRTHKLKYFYRNLWRNQALRLCVKQQRTLASEPFANGTNNNYLEDMYRSWQKDPNSVHSSWQSYFKNIENGARPGEAYTPPPSLASGDNAASLRESLGSSDVIPSVGGELPNHELIQKHLAVYSLIRSYQIRGNNVADLDPLGILDADLDSSIPPELSMGYWLYNTLRGDPPPKLTTKDFEEISKFSSLYLRLGVGLGLEVGLESGIRLILLFG</sequence>
<accession>A0A6S7IG51</accession>
<proteinExistence type="inferred from homology"/>
<evidence type="ECO:0000259" key="8">
    <source>
        <dbReference type="Pfam" id="PF16078"/>
    </source>
</evidence>
<organism evidence="9 10">
    <name type="scientific">Paramuricea clavata</name>
    <name type="common">Red gorgonian</name>
    <name type="synonym">Violescent sea-whip</name>
    <dbReference type="NCBI Taxonomy" id="317549"/>
    <lineage>
        <taxon>Eukaryota</taxon>
        <taxon>Metazoa</taxon>
        <taxon>Cnidaria</taxon>
        <taxon>Anthozoa</taxon>
        <taxon>Octocorallia</taxon>
        <taxon>Malacalcyonacea</taxon>
        <taxon>Plexauridae</taxon>
        <taxon>Paramuricea</taxon>
    </lineage>
</organism>
<dbReference type="EMBL" id="CACRXK020008901">
    <property type="protein sequence ID" value="CAB4015930.1"/>
    <property type="molecule type" value="Genomic_DNA"/>
</dbReference>
<evidence type="ECO:0000256" key="2">
    <source>
        <dbReference type="ARBA" id="ARBA00006936"/>
    </source>
</evidence>
<dbReference type="GO" id="GO:0004591">
    <property type="term" value="F:oxoglutarate dehydrogenase (succinyl-transferring) activity"/>
    <property type="evidence" value="ECO:0007669"/>
    <property type="project" value="TreeGrafter"/>
</dbReference>
<dbReference type="GO" id="GO:0005739">
    <property type="term" value="C:mitochondrion"/>
    <property type="evidence" value="ECO:0007669"/>
    <property type="project" value="TreeGrafter"/>
</dbReference>
<evidence type="ECO:0000256" key="6">
    <source>
        <dbReference type="ARBA" id="ARBA00040267"/>
    </source>
</evidence>
<dbReference type="PANTHER" id="PTHR23152:SF4">
    <property type="entry name" value="2-OXOADIPATE DEHYDROGENASE COMPLEX COMPONENT E1"/>
    <property type="match status" value="1"/>
</dbReference>
<keyword evidence="4" id="KW-0786">Thiamine pyrophosphate</keyword>
<keyword evidence="10" id="KW-1185">Reference proteome</keyword>
<dbReference type="EMBL" id="CACRXK020008901">
    <property type="protein sequence ID" value="CAB4015929.1"/>
    <property type="molecule type" value="Genomic_DNA"/>
</dbReference>
<dbReference type="GO" id="GO:0006099">
    <property type="term" value="P:tricarboxylic acid cycle"/>
    <property type="evidence" value="ECO:0007669"/>
    <property type="project" value="TreeGrafter"/>
</dbReference>
<evidence type="ECO:0000256" key="1">
    <source>
        <dbReference type="ARBA" id="ARBA00001964"/>
    </source>
</evidence>
<evidence type="ECO:0000256" key="7">
    <source>
        <dbReference type="ARBA" id="ARBA00042984"/>
    </source>
</evidence>
<feature type="domain" description="2-oxoglutarate dehydrogenase E1 component N-terminal" evidence="8">
    <location>
        <begin position="34"/>
        <end position="72"/>
    </location>
</feature>
<dbReference type="InterPro" id="IPR011603">
    <property type="entry name" value="2oxoglutarate_DH_E1"/>
</dbReference>
<comment type="cofactor">
    <cofactor evidence="1">
        <name>thiamine diphosphate</name>
        <dbReference type="ChEBI" id="CHEBI:58937"/>
    </cofactor>
</comment>
<dbReference type="AlphaFoldDB" id="A0A6S7IG51"/>
<keyword evidence="3" id="KW-0560">Oxidoreductase</keyword>
<dbReference type="GO" id="GO:0030976">
    <property type="term" value="F:thiamine pyrophosphate binding"/>
    <property type="evidence" value="ECO:0007669"/>
    <property type="project" value="InterPro"/>
</dbReference>
<dbReference type="InterPro" id="IPR032106">
    <property type="entry name" value="2-oxogl_dehyd_N"/>
</dbReference>
<dbReference type="GO" id="GO:0045252">
    <property type="term" value="C:oxoglutarate dehydrogenase complex"/>
    <property type="evidence" value="ECO:0007669"/>
    <property type="project" value="TreeGrafter"/>
</dbReference>
<evidence type="ECO:0000313" key="9">
    <source>
        <dbReference type="EMBL" id="CAB4015929.1"/>
    </source>
</evidence>
<gene>
    <name evidence="9" type="ORF">PACLA_8A061428</name>
</gene>
<dbReference type="Pfam" id="PF16078">
    <property type="entry name" value="2-oxogl_dehyd_N"/>
    <property type="match status" value="1"/>
</dbReference>
<protein>
    <recommendedName>
        <fullName evidence="6">2-oxoglutarate dehydrogenase, mitochondrial</fullName>
    </recommendedName>
    <alternativeName>
        <fullName evidence="7">2-oxoglutarate dehydrogenase complex component E1</fullName>
    </alternativeName>
</protein>
<evidence type="ECO:0000256" key="3">
    <source>
        <dbReference type="ARBA" id="ARBA00023002"/>
    </source>
</evidence>
<dbReference type="OrthoDB" id="413077at2759"/>
<evidence type="ECO:0000313" key="10">
    <source>
        <dbReference type="Proteomes" id="UP001152795"/>
    </source>
</evidence>
<dbReference type="PANTHER" id="PTHR23152">
    <property type="entry name" value="2-OXOGLUTARATE DEHYDROGENASE"/>
    <property type="match status" value="1"/>
</dbReference>
<dbReference type="Proteomes" id="UP001152795">
    <property type="component" value="Unassembled WGS sequence"/>
</dbReference>
<evidence type="ECO:0000256" key="4">
    <source>
        <dbReference type="ARBA" id="ARBA00023052"/>
    </source>
</evidence>
<comment type="function">
    <text evidence="5">The 2-oxoglutarate dehydrogenase complex catalyzes the overall conversion of 2-oxoglutarate to succinyl-CoA and CO(2). It contains multiple copies of three enzymatic components: 2-oxoglutarate dehydrogenase (E1), dihydrolipoamide succinyltransferase (E2) and lipoamide dehydrogenase (E3).</text>
</comment>